<accession>A0A1D9G0M3</accession>
<evidence type="ECO:0000313" key="1">
    <source>
        <dbReference type="EMBL" id="AOY81177.1"/>
    </source>
</evidence>
<protein>
    <submittedName>
        <fullName evidence="1">Uncharacterized protein</fullName>
    </submittedName>
</protein>
<dbReference type="AlphaFoldDB" id="A0A1D9G0M3"/>
<dbReference type="Proteomes" id="UP000176944">
    <property type="component" value="Chromosome"/>
</dbReference>
<sequence>MSYSPSLQPWVMIRLLRGRPPLVFARFCSPSDARSYSQAMKHLMPDAKFLIFLDKSLPMDEEE</sequence>
<name>A0A1D9G0M3_MOOP1</name>
<reference evidence="2" key="1">
    <citation type="submission" date="2016-10" db="EMBL/GenBank/DDBJ databases">
        <title>Comparative genomics uncovers the prolific and rare metabolic potential of the cyanobacterial genus Moorea.</title>
        <authorList>
            <person name="Leao T."/>
            <person name="Castelao G."/>
            <person name="Korobeynikov A."/>
            <person name="Monroe E.A."/>
            <person name="Podell S."/>
            <person name="Glukhov E."/>
            <person name="Allen E."/>
            <person name="Gerwick W.H."/>
            <person name="Gerwick L."/>
        </authorList>
    </citation>
    <scope>NUCLEOTIDE SEQUENCE [LARGE SCALE GENOMIC DNA]</scope>
    <source>
        <strain evidence="2">JHB</strain>
    </source>
</reference>
<organism evidence="1 2">
    <name type="scientific">Moorena producens (strain JHB)</name>
    <dbReference type="NCBI Taxonomy" id="1454205"/>
    <lineage>
        <taxon>Bacteria</taxon>
        <taxon>Bacillati</taxon>
        <taxon>Cyanobacteriota</taxon>
        <taxon>Cyanophyceae</taxon>
        <taxon>Coleofasciculales</taxon>
        <taxon>Coleofasciculaceae</taxon>
        <taxon>Moorena</taxon>
    </lineage>
</organism>
<dbReference type="EMBL" id="CP017708">
    <property type="protein sequence ID" value="AOY81177.1"/>
    <property type="molecule type" value="Genomic_DNA"/>
</dbReference>
<evidence type="ECO:0000313" key="2">
    <source>
        <dbReference type="Proteomes" id="UP000176944"/>
    </source>
</evidence>
<proteinExistence type="predicted"/>
<gene>
    <name evidence="1" type="ORF">BJP36_15980</name>
</gene>